<dbReference type="EMBL" id="JADEXF010000441">
    <property type="protein sequence ID" value="MBE9106077.1"/>
    <property type="molecule type" value="Genomic_DNA"/>
</dbReference>
<comment type="caution">
    <text evidence="1">The sequence shown here is derived from an EMBL/GenBank/DDBJ whole genome shotgun (WGS) entry which is preliminary data.</text>
</comment>
<organism evidence="1 2">
    <name type="scientific">Nostoc cf. edaphicum LEGE 07299</name>
    <dbReference type="NCBI Taxonomy" id="2777974"/>
    <lineage>
        <taxon>Bacteria</taxon>
        <taxon>Bacillati</taxon>
        <taxon>Cyanobacteriota</taxon>
        <taxon>Cyanophyceae</taxon>
        <taxon>Nostocales</taxon>
        <taxon>Nostocaceae</taxon>
        <taxon>Nostoc</taxon>
    </lineage>
</organism>
<name>A0ABR9U117_9NOSO</name>
<dbReference type="RefSeq" id="WP_162398291.1">
    <property type="nucleotide sequence ID" value="NZ_JADEXF010000441.1"/>
</dbReference>
<reference evidence="1 2" key="1">
    <citation type="submission" date="2020-10" db="EMBL/GenBank/DDBJ databases">
        <authorList>
            <person name="Castelo-Branco R."/>
            <person name="Eusebio N."/>
            <person name="Adriana R."/>
            <person name="Vieira A."/>
            <person name="Brugerolle De Fraissinette N."/>
            <person name="Rezende De Castro R."/>
            <person name="Schneider M.P."/>
            <person name="Vasconcelos V."/>
            <person name="Leao P.N."/>
        </authorList>
    </citation>
    <scope>NUCLEOTIDE SEQUENCE [LARGE SCALE GENOMIC DNA]</scope>
    <source>
        <strain evidence="1 2">LEGE 07299</strain>
    </source>
</reference>
<evidence type="ECO:0000313" key="2">
    <source>
        <dbReference type="Proteomes" id="UP000647836"/>
    </source>
</evidence>
<accession>A0ABR9U117</accession>
<dbReference type="Proteomes" id="UP000647836">
    <property type="component" value="Unassembled WGS sequence"/>
</dbReference>
<evidence type="ECO:0000313" key="1">
    <source>
        <dbReference type="EMBL" id="MBE9106077.1"/>
    </source>
</evidence>
<gene>
    <name evidence="1" type="ORF">IQ229_14345</name>
</gene>
<keyword evidence="2" id="KW-1185">Reference proteome</keyword>
<protein>
    <submittedName>
        <fullName evidence="1">Uncharacterized protein</fullName>
    </submittedName>
</protein>
<proteinExistence type="predicted"/>
<sequence length="59" mass="6823">MTTTKLQIYPWKLHLSLFRMLASVRSPLLMPMCSICKYGKETRSLTKLNNIARSLLPQV</sequence>